<dbReference type="Proteomes" id="UP000722989">
    <property type="component" value="Unassembled WGS sequence"/>
</dbReference>
<dbReference type="InterPro" id="IPR003018">
    <property type="entry name" value="GAF"/>
</dbReference>
<dbReference type="Pfam" id="PF13185">
    <property type="entry name" value="GAF_2"/>
    <property type="match status" value="1"/>
</dbReference>
<dbReference type="PIRSF" id="PIRSF036625">
    <property type="entry name" value="GAF_ANTAR"/>
    <property type="match status" value="1"/>
</dbReference>
<dbReference type="SUPFAM" id="SSF55781">
    <property type="entry name" value="GAF domain-like"/>
    <property type="match status" value="1"/>
</dbReference>
<gene>
    <name evidence="4" type="ORF">HC031_18785</name>
</gene>
<keyword evidence="1" id="KW-0805">Transcription regulation</keyword>
<proteinExistence type="predicted"/>
<reference evidence="4 5" key="1">
    <citation type="submission" date="2020-03" db="EMBL/GenBank/DDBJ databases">
        <title>WGS of the type strain of Planosporangium spp.</title>
        <authorList>
            <person name="Thawai C."/>
        </authorList>
    </citation>
    <scope>NUCLEOTIDE SEQUENCE [LARGE SCALE GENOMIC DNA]</scope>
    <source>
        <strain evidence="4 5">TBRC 5610</strain>
    </source>
</reference>
<dbReference type="InterPro" id="IPR005561">
    <property type="entry name" value="ANTAR"/>
</dbReference>
<name>A0ABX0Y2V6_9ACTN</name>
<dbReference type="Gene3D" id="1.10.10.10">
    <property type="entry name" value="Winged helix-like DNA-binding domain superfamily/Winged helix DNA-binding domain"/>
    <property type="match status" value="1"/>
</dbReference>
<dbReference type="InterPro" id="IPR029016">
    <property type="entry name" value="GAF-like_dom_sf"/>
</dbReference>
<dbReference type="RefSeq" id="WP_167926648.1">
    <property type="nucleotide sequence ID" value="NZ_JAATVY010000013.1"/>
</dbReference>
<evidence type="ECO:0000313" key="4">
    <source>
        <dbReference type="EMBL" id="NJC71750.1"/>
    </source>
</evidence>
<protein>
    <submittedName>
        <fullName evidence="4">GAF and ANTAR domain-containing protein</fullName>
    </submittedName>
</protein>
<dbReference type="InterPro" id="IPR036388">
    <property type="entry name" value="WH-like_DNA-bd_sf"/>
</dbReference>
<accession>A0ABX0Y2V6</accession>
<dbReference type="Pfam" id="PF03861">
    <property type="entry name" value="ANTAR"/>
    <property type="match status" value="1"/>
</dbReference>
<dbReference type="SMART" id="SM00065">
    <property type="entry name" value="GAF"/>
    <property type="match status" value="1"/>
</dbReference>
<dbReference type="InterPro" id="IPR012074">
    <property type="entry name" value="GAF_ANTAR"/>
</dbReference>
<sequence length="241" mass="25175">MGEGTGQLHVVEIASLLRELTASLITSDDLDEALESLVATTAQAVPGESWCGITLIRAGAPTTQVASSPLTARIDDIQYKIGDGPALTAIRTREMVVAGDLAADDRWQQWREAAIEDGIVGVLSMPLDIDDHVIGALNLYVGEPNAFSPDVQLAAMLVAEHAGLLLAAVLDRGRLAGLAADLSEALASGETVNRAIGIVMAQRGCRAEEALEVLQQASVNVGVPLHEVADRLVTAIGNRSA</sequence>
<keyword evidence="5" id="KW-1185">Reference proteome</keyword>
<dbReference type="SMART" id="SM01012">
    <property type="entry name" value="ANTAR"/>
    <property type="match status" value="1"/>
</dbReference>
<feature type="domain" description="ANTAR" evidence="3">
    <location>
        <begin position="172"/>
        <end position="233"/>
    </location>
</feature>
<evidence type="ECO:0000313" key="5">
    <source>
        <dbReference type="Proteomes" id="UP000722989"/>
    </source>
</evidence>
<dbReference type="PROSITE" id="PS50921">
    <property type="entry name" value="ANTAR"/>
    <property type="match status" value="1"/>
</dbReference>
<evidence type="ECO:0000256" key="2">
    <source>
        <dbReference type="ARBA" id="ARBA00023163"/>
    </source>
</evidence>
<comment type="caution">
    <text evidence="4">The sequence shown here is derived from an EMBL/GenBank/DDBJ whole genome shotgun (WGS) entry which is preliminary data.</text>
</comment>
<evidence type="ECO:0000259" key="3">
    <source>
        <dbReference type="PROSITE" id="PS50921"/>
    </source>
</evidence>
<dbReference type="EMBL" id="JAATVY010000013">
    <property type="protein sequence ID" value="NJC71750.1"/>
    <property type="molecule type" value="Genomic_DNA"/>
</dbReference>
<organism evidence="4 5">
    <name type="scientific">Planosporangium thailandense</name>
    <dbReference type="NCBI Taxonomy" id="765197"/>
    <lineage>
        <taxon>Bacteria</taxon>
        <taxon>Bacillati</taxon>
        <taxon>Actinomycetota</taxon>
        <taxon>Actinomycetes</taxon>
        <taxon>Micromonosporales</taxon>
        <taxon>Micromonosporaceae</taxon>
        <taxon>Planosporangium</taxon>
    </lineage>
</organism>
<dbReference type="Gene3D" id="3.30.450.40">
    <property type="match status" value="1"/>
</dbReference>
<evidence type="ECO:0000256" key="1">
    <source>
        <dbReference type="ARBA" id="ARBA00023015"/>
    </source>
</evidence>
<keyword evidence="2" id="KW-0804">Transcription</keyword>